<dbReference type="EMBL" id="VDGT01000037">
    <property type="protein sequence ID" value="TNM23673.1"/>
    <property type="molecule type" value="Genomic_DNA"/>
</dbReference>
<dbReference type="AlphaFoldDB" id="A0A5C4UKL3"/>
<proteinExistence type="predicted"/>
<gene>
    <name evidence="2" type="ORF">FH715_27635</name>
</gene>
<reference evidence="2 3" key="1">
    <citation type="submission" date="2019-06" db="EMBL/GenBank/DDBJ databases">
        <title>Draft genome of Streptomyces sedi sp. JCM16909.</title>
        <authorList>
            <person name="Klykleung N."/>
            <person name="Tanasupawat S."/>
            <person name="Kudo T."/>
            <person name="Yuki M."/>
            <person name="Ohkuma M."/>
        </authorList>
    </citation>
    <scope>NUCLEOTIDE SEQUENCE [LARGE SCALE GENOMIC DNA]</scope>
    <source>
        <strain evidence="2 3">JCM 16909</strain>
    </source>
</reference>
<keyword evidence="3" id="KW-1185">Reference proteome</keyword>
<accession>A0A5C4UKL3</accession>
<name>A0A5C4UKL3_9ACTN</name>
<comment type="caution">
    <text evidence="2">The sequence shown here is derived from an EMBL/GenBank/DDBJ whole genome shotgun (WGS) entry which is preliminary data.</text>
</comment>
<feature type="compositionally biased region" description="Basic residues" evidence="1">
    <location>
        <begin position="1"/>
        <end position="11"/>
    </location>
</feature>
<dbReference type="OrthoDB" id="3853525at2"/>
<dbReference type="RefSeq" id="WP_139650193.1">
    <property type="nucleotide sequence ID" value="NZ_VDGT01000037.1"/>
</dbReference>
<evidence type="ECO:0000313" key="2">
    <source>
        <dbReference type="EMBL" id="TNM23673.1"/>
    </source>
</evidence>
<organism evidence="2 3">
    <name type="scientific">Streptomyces sedi</name>
    <dbReference type="NCBI Taxonomy" id="555059"/>
    <lineage>
        <taxon>Bacteria</taxon>
        <taxon>Bacillati</taxon>
        <taxon>Actinomycetota</taxon>
        <taxon>Actinomycetes</taxon>
        <taxon>Kitasatosporales</taxon>
        <taxon>Streptomycetaceae</taxon>
        <taxon>Streptomyces</taxon>
    </lineage>
</organism>
<dbReference type="Proteomes" id="UP000311713">
    <property type="component" value="Unassembled WGS sequence"/>
</dbReference>
<evidence type="ECO:0000256" key="1">
    <source>
        <dbReference type="SAM" id="MobiDB-lite"/>
    </source>
</evidence>
<sequence>MFNRLMRRAHRPPTDAAPSSAEGRSTTCPDTAEALGPGRDVTDWVWPYPFAMPLPGGLLTCDACGAQRDWLFILQLATDQVSVRCRCTRQWHEPRIPADWFRQHFGRIHRYHTDPAARDRALGFDGTFAGIYW</sequence>
<evidence type="ECO:0000313" key="3">
    <source>
        <dbReference type="Proteomes" id="UP000311713"/>
    </source>
</evidence>
<feature type="region of interest" description="Disordered" evidence="1">
    <location>
        <begin position="1"/>
        <end position="36"/>
    </location>
</feature>
<protein>
    <submittedName>
        <fullName evidence="2">Uncharacterized protein</fullName>
    </submittedName>
</protein>